<feature type="region of interest" description="Disordered" evidence="1">
    <location>
        <begin position="354"/>
        <end position="678"/>
    </location>
</feature>
<feature type="compositionally biased region" description="Low complexity" evidence="1">
    <location>
        <begin position="956"/>
        <end position="973"/>
    </location>
</feature>
<feature type="compositionally biased region" description="Polar residues" evidence="1">
    <location>
        <begin position="558"/>
        <end position="571"/>
    </location>
</feature>
<feature type="compositionally biased region" description="Basic residues" evidence="1">
    <location>
        <begin position="276"/>
        <end position="289"/>
    </location>
</feature>
<feature type="region of interest" description="Disordered" evidence="1">
    <location>
        <begin position="139"/>
        <end position="167"/>
    </location>
</feature>
<feature type="compositionally biased region" description="Polar residues" evidence="1">
    <location>
        <begin position="595"/>
        <end position="621"/>
    </location>
</feature>
<feature type="compositionally biased region" description="Basic and acidic residues" evidence="1">
    <location>
        <begin position="69"/>
        <end position="82"/>
    </location>
</feature>
<sequence>MATTSSQQPANLANNPSSIAARPSGTTGQPLSESPTPGITVPSPSLAGPTTNGGTNGLLSSTLSNDGSLHADLRQYPRDGRVRNPVPSKLKDVTEQMKGNFSVMHMDVASHRASEGRDAAAKRTSESTALQAKLAQTDTYVSHQRRANYPRPPGLKQFTSPKKSTSIEPVPEIVPVPIADELRPLTITETKTEQARLLTLLRTLPPHTVVDQLCKALAFFGGIPEAPPPADGKFPESAEANGSGSLFVGWIAEIFPNLKEPRRRASFPSTQSINQRRPRGRPKGSKASKSRSDKGIKKGTKGTINRTQEPQDDSWVDVEDSVLELNGDDDLVEVEGPSENAPSTPTQLQEGAQFNSTPAMGSTGGFKSINDANATLGPGSNTKRRGRPKGSKNRPKDASGVQQANQPAESASANPNATPIQADHISTLPIPPKVTPVPVPIPMLGEQPKRKANAGRPKGSKNRPKAASESVGQDGTASQHQQTTELMNHQNSQHAARMAAVGPSFTGSTTASSIPESTTSQGDQRAQPLPPPAISNSQILTPQVKESSIVGKKRKRQSAPTGTINPQTDGTSDGVVGSNAIAQQTQSSLSQTTSAPIPQSQPSAVQSIQQPSVNLAATPSTKRPRKSQESGSLQAAKRSTPNNIGNKNSVSSTAISMDQNRQSNQISAPSQNHTQAEGLEAHYERIAALQNRNDQVQSNTNRSQKQQQHQTTASMGHTTSPTPAEGLEAHYERFTALQNRQDNARQQAASRQQIQQTTQSASPISSQTSKAPQMPSALATHQQSRSTQNYYQAQTLNSSYNTQAPTYSTSQRQPQHMATGSPGTGLVQHMTNSPQFGAQSNSPLLQSDTNYRGSPSLVHSNTGYPPRRTPSASPLDNNYRTGGATSHGVASHSPHFGARQTPTTTHSTSHPAMPSTFAPSFDSSFLELQSLDSGNNHSGISIGTGSYGLSSGGVPSQQRTTSSSAASLYSSTTGMSNSYIPSSNVGRATQNRWPS</sequence>
<feature type="compositionally biased region" description="Polar residues" evidence="1">
    <location>
        <begin position="693"/>
        <end position="722"/>
    </location>
</feature>
<feature type="compositionally biased region" description="Basic residues" evidence="1">
    <location>
        <begin position="450"/>
        <end position="464"/>
    </location>
</feature>
<gene>
    <name evidence="2" type="ORF">Daesc_000997</name>
</gene>
<feature type="compositionally biased region" description="Polar residues" evidence="1">
    <location>
        <begin position="157"/>
        <end position="166"/>
    </location>
</feature>
<feature type="compositionally biased region" description="Low complexity" evidence="1">
    <location>
        <begin position="583"/>
        <end position="594"/>
    </location>
</feature>
<feature type="compositionally biased region" description="Polar residues" evidence="1">
    <location>
        <begin position="801"/>
        <end position="818"/>
    </location>
</feature>
<feature type="compositionally biased region" description="Polar residues" evidence="1">
    <location>
        <begin position="829"/>
        <end position="863"/>
    </location>
</feature>
<keyword evidence="3" id="KW-1185">Reference proteome</keyword>
<feature type="compositionally biased region" description="Pro residues" evidence="1">
    <location>
        <begin position="429"/>
        <end position="441"/>
    </location>
</feature>
<dbReference type="EMBL" id="JBANMG010000001">
    <property type="protein sequence ID" value="KAK6958202.1"/>
    <property type="molecule type" value="Genomic_DNA"/>
</dbReference>
<evidence type="ECO:0000313" key="3">
    <source>
        <dbReference type="Proteomes" id="UP001369815"/>
    </source>
</evidence>
<feature type="compositionally biased region" description="Polar residues" evidence="1">
    <location>
        <begin position="534"/>
        <end position="546"/>
    </location>
</feature>
<feature type="compositionally biased region" description="Polar residues" evidence="1">
    <location>
        <begin position="779"/>
        <end position="788"/>
    </location>
</feature>
<name>A0AAX6N188_9PEZI</name>
<feature type="region of interest" description="Disordered" evidence="1">
    <location>
        <begin position="740"/>
        <end position="788"/>
    </location>
</feature>
<feature type="region of interest" description="Disordered" evidence="1">
    <location>
        <begin position="693"/>
        <end position="724"/>
    </location>
</feature>
<feature type="compositionally biased region" description="Basic residues" evidence="1">
    <location>
        <begin position="382"/>
        <end position="393"/>
    </location>
</feature>
<feature type="compositionally biased region" description="Low complexity" evidence="1">
    <location>
        <begin position="50"/>
        <end position="68"/>
    </location>
</feature>
<feature type="region of interest" description="Disordered" evidence="1">
    <location>
        <begin position="1"/>
        <end position="86"/>
    </location>
</feature>
<evidence type="ECO:0000313" key="2">
    <source>
        <dbReference type="EMBL" id="KAK6958202.1"/>
    </source>
</evidence>
<protein>
    <submittedName>
        <fullName evidence="2">Uncharacterized protein</fullName>
    </submittedName>
</protein>
<feature type="region of interest" description="Disordered" evidence="1">
    <location>
        <begin position="262"/>
        <end position="316"/>
    </location>
</feature>
<feature type="compositionally biased region" description="Polar residues" evidence="1">
    <location>
        <begin position="629"/>
        <end position="675"/>
    </location>
</feature>
<feature type="compositionally biased region" description="Polar residues" evidence="1">
    <location>
        <begin position="400"/>
        <end position="419"/>
    </location>
</feature>
<dbReference type="AlphaFoldDB" id="A0AAX6N188"/>
<feature type="region of interest" description="Disordered" evidence="1">
    <location>
        <begin position="944"/>
        <end position="995"/>
    </location>
</feature>
<feature type="compositionally biased region" description="Polar residues" evidence="1">
    <location>
        <begin position="944"/>
        <end position="955"/>
    </location>
</feature>
<evidence type="ECO:0000256" key="1">
    <source>
        <dbReference type="SAM" id="MobiDB-lite"/>
    </source>
</evidence>
<accession>A0AAX6N188</accession>
<proteinExistence type="predicted"/>
<reference evidence="2 3" key="1">
    <citation type="journal article" date="2024" name="Front Chem Biol">
        <title>Unveiling the potential of Daldinia eschscholtzii MFLUCC 19-0629 through bioactivity and bioinformatics studies for enhanced sustainable agriculture production.</title>
        <authorList>
            <person name="Brooks S."/>
            <person name="Weaver J.A."/>
            <person name="Klomchit A."/>
            <person name="Alharthi S.A."/>
            <person name="Onlamun T."/>
            <person name="Nurani R."/>
            <person name="Vong T.K."/>
            <person name="Alberti F."/>
            <person name="Greco C."/>
        </authorList>
    </citation>
    <scope>NUCLEOTIDE SEQUENCE [LARGE SCALE GENOMIC DNA]</scope>
    <source>
        <strain evidence="2">MFLUCC 19-0629</strain>
    </source>
</reference>
<feature type="compositionally biased region" description="Polar residues" evidence="1">
    <location>
        <begin position="505"/>
        <end position="524"/>
    </location>
</feature>
<feature type="compositionally biased region" description="Low complexity" evidence="1">
    <location>
        <begin position="740"/>
        <end position="769"/>
    </location>
</feature>
<feature type="compositionally biased region" description="Low complexity" evidence="1">
    <location>
        <begin position="901"/>
        <end position="911"/>
    </location>
</feature>
<feature type="compositionally biased region" description="Polar residues" evidence="1">
    <location>
        <begin position="470"/>
        <end position="494"/>
    </location>
</feature>
<comment type="caution">
    <text evidence="2">The sequence shown here is derived from an EMBL/GenBank/DDBJ whole genome shotgun (WGS) entry which is preliminary data.</text>
</comment>
<feature type="compositionally biased region" description="Polar residues" evidence="1">
    <location>
        <begin position="974"/>
        <end position="995"/>
    </location>
</feature>
<feature type="compositionally biased region" description="Polar residues" evidence="1">
    <location>
        <begin position="370"/>
        <end position="381"/>
    </location>
</feature>
<feature type="region of interest" description="Disordered" evidence="1">
    <location>
        <begin position="801"/>
        <end position="912"/>
    </location>
</feature>
<feature type="compositionally biased region" description="Polar residues" evidence="1">
    <location>
        <begin position="1"/>
        <end position="37"/>
    </location>
</feature>
<feature type="compositionally biased region" description="Polar residues" evidence="1">
    <location>
        <begin position="870"/>
        <end position="884"/>
    </location>
</feature>
<dbReference type="Proteomes" id="UP001369815">
    <property type="component" value="Unassembled WGS sequence"/>
</dbReference>
<organism evidence="2 3">
    <name type="scientific">Daldinia eschscholtzii</name>
    <dbReference type="NCBI Taxonomy" id="292717"/>
    <lineage>
        <taxon>Eukaryota</taxon>
        <taxon>Fungi</taxon>
        <taxon>Dikarya</taxon>
        <taxon>Ascomycota</taxon>
        <taxon>Pezizomycotina</taxon>
        <taxon>Sordariomycetes</taxon>
        <taxon>Xylariomycetidae</taxon>
        <taxon>Xylariales</taxon>
        <taxon>Hypoxylaceae</taxon>
        <taxon>Daldinia</taxon>
    </lineage>
</organism>